<evidence type="ECO:0000256" key="3">
    <source>
        <dbReference type="ARBA" id="ARBA00022801"/>
    </source>
</evidence>
<protein>
    <submittedName>
        <fullName evidence="5">Sulfatase</fullName>
    </submittedName>
</protein>
<gene>
    <name evidence="5" type="ORF">FPZ49_05315</name>
</gene>
<dbReference type="Proteomes" id="UP000317036">
    <property type="component" value="Unassembled WGS sequence"/>
</dbReference>
<dbReference type="InterPro" id="IPR017850">
    <property type="entry name" value="Alkaline_phosphatase_core_sf"/>
</dbReference>
<dbReference type="RefSeq" id="WP_144844274.1">
    <property type="nucleotide sequence ID" value="NZ_VNJI01000005.1"/>
</dbReference>
<keyword evidence="2" id="KW-0479">Metal-binding</keyword>
<evidence type="ECO:0000313" key="5">
    <source>
        <dbReference type="EMBL" id="TVY10902.1"/>
    </source>
</evidence>
<evidence type="ECO:0000256" key="1">
    <source>
        <dbReference type="ARBA" id="ARBA00008779"/>
    </source>
</evidence>
<dbReference type="Pfam" id="PF00884">
    <property type="entry name" value="Sulfatase"/>
    <property type="match status" value="1"/>
</dbReference>
<dbReference type="InterPro" id="IPR000917">
    <property type="entry name" value="Sulfatase_N"/>
</dbReference>
<dbReference type="InterPro" id="IPR006594">
    <property type="entry name" value="LisH"/>
</dbReference>
<comment type="similarity">
    <text evidence="1">Belongs to the sulfatase family.</text>
</comment>
<evidence type="ECO:0000313" key="6">
    <source>
        <dbReference type="Proteomes" id="UP000317036"/>
    </source>
</evidence>
<dbReference type="PROSITE" id="PS50896">
    <property type="entry name" value="LISH"/>
    <property type="match status" value="1"/>
</dbReference>
<dbReference type="GO" id="GO:0046872">
    <property type="term" value="F:metal ion binding"/>
    <property type="evidence" value="ECO:0007669"/>
    <property type="project" value="UniProtKB-KW"/>
</dbReference>
<dbReference type="PROSITE" id="PS00523">
    <property type="entry name" value="SULFATASE_1"/>
    <property type="match status" value="1"/>
</dbReference>
<dbReference type="AlphaFoldDB" id="A0A559KFJ2"/>
<dbReference type="PANTHER" id="PTHR45953">
    <property type="entry name" value="IDURONATE 2-SULFATASE"/>
    <property type="match status" value="1"/>
</dbReference>
<dbReference type="CDD" id="cd16027">
    <property type="entry name" value="SGSH"/>
    <property type="match status" value="1"/>
</dbReference>
<sequence length="438" mass="49990">MNIVYIHTHDTGRFIQPYGYAVDTPNLMRLAEEGVLFRHAYNAGPTCSPSRSALLTGMAPHSCGMIGLAHRGFRLNDVNQHLVSHLNRHGYETVLSGIQHEAKQDEELGYQRILHERQGKRNHEWDRQNAERAADFISRHPKDRPFFLSFGMFGTHREFPDTLHSAVRPEYVMPPFPLADTPDNRRDMAAYMTSAMNIDECAGIVLDALKETGAERETLIIFTTDHGIAFPKMKCQLYDTGIGVSLIIKPPASISGAHPKVVDALVSQLDLFPTMCELAQLPKPEWLQGRSIVPLLTGESASIRDEIYSEVTYHAAYEPMRCIRTERYKLIRRFDDRPQWVPANIDDGPSKSFLVQHGFLEEQREQEQLFDLYMDPVERVNLAHNERYQAVYTDLRDRLARWMEETGDPLLQQGKVLKPEGAIANKQSSLSPKMQDYE</sequence>
<dbReference type="EMBL" id="VNJI01000005">
    <property type="protein sequence ID" value="TVY10902.1"/>
    <property type="molecule type" value="Genomic_DNA"/>
</dbReference>
<evidence type="ECO:0000259" key="4">
    <source>
        <dbReference type="Pfam" id="PF00884"/>
    </source>
</evidence>
<dbReference type="InterPro" id="IPR024607">
    <property type="entry name" value="Sulfatase_CS"/>
</dbReference>
<dbReference type="GO" id="GO:0008484">
    <property type="term" value="F:sulfuric ester hydrolase activity"/>
    <property type="evidence" value="ECO:0007669"/>
    <property type="project" value="TreeGrafter"/>
</dbReference>
<organism evidence="5 6">
    <name type="scientific">Paenibacillus cremeus</name>
    <dbReference type="NCBI Taxonomy" id="2163881"/>
    <lineage>
        <taxon>Bacteria</taxon>
        <taxon>Bacillati</taxon>
        <taxon>Bacillota</taxon>
        <taxon>Bacilli</taxon>
        <taxon>Bacillales</taxon>
        <taxon>Paenibacillaceae</taxon>
        <taxon>Paenibacillus</taxon>
    </lineage>
</organism>
<dbReference type="Gene3D" id="3.40.720.10">
    <property type="entry name" value="Alkaline Phosphatase, subunit A"/>
    <property type="match status" value="1"/>
</dbReference>
<dbReference type="SUPFAM" id="SSF53649">
    <property type="entry name" value="Alkaline phosphatase-like"/>
    <property type="match status" value="1"/>
</dbReference>
<comment type="caution">
    <text evidence="5">The sequence shown here is derived from an EMBL/GenBank/DDBJ whole genome shotgun (WGS) entry which is preliminary data.</text>
</comment>
<feature type="domain" description="Sulfatase N-terminal" evidence="4">
    <location>
        <begin position="2"/>
        <end position="280"/>
    </location>
</feature>
<proteinExistence type="inferred from homology"/>
<evidence type="ECO:0000256" key="2">
    <source>
        <dbReference type="ARBA" id="ARBA00022723"/>
    </source>
</evidence>
<name>A0A559KFJ2_9BACL</name>
<keyword evidence="6" id="KW-1185">Reference proteome</keyword>
<accession>A0A559KFJ2</accession>
<reference evidence="5 6" key="1">
    <citation type="submission" date="2019-07" db="EMBL/GenBank/DDBJ databases">
        <authorList>
            <person name="Kim J."/>
        </authorList>
    </citation>
    <scope>NUCLEOTIDE SEQUENCE [LARGE SCALE GENOMIC DNA]</scope>
    <source>
        <strain evidence="5 6">JC52</strain>
    </source>
</reference>
<dbReference type="GO" id="GO:0005737">
    <property type="term" value="C:cytoplasm"/>
    <property type="evidence" value="ECO:0007669"/>
    <property type="project" value="TreeGrafter"/>
</dbReference>
<dbReference type="PANTHER" id="PTHR45953:SF1">
    <property type="entry name" value="IDURONATE 2-SULFATASE"/>
    <property type="match status" value="1"/>
</dbReference>
<keyword evidence="3" id="KW-0378">Hydrolase</keyword>
<dbReference type="OrthoDB" id="9762324at2"/>